<sequence>MINNKKNDNVTSVFDPNDLFEERPLHEQTIEELQYQLDYEDLDPKKRKQIKDLIRAKEKQK</sequence>
<evidence type="ECO:0000313" key="1">
    <source>
        <dbReference type="EMBL" id="MCV3754189.1"/>
    </source>
</evidence>
<protein>
    <submittedName>
        <fullName evidence="1">Uncharacterized protein</fullName>
    </submittedName>
</protein>
<keyword evidence="2" id="KW-1185">Reference proteome</keyword>
<dbReference type="EMBL" id="JAOXHJ010000004">
    <property type="protein sequence ID" value="MCV3754189.1"/>
    <property type="molecule type" value="Genomic_DNA"/>
</dbReference>
<dbReference type="RefSeq" id="WP_263817992.1">
    <property type="nucleotide sequence ID" value="NZ_JAOXHJ010000004.1"/>
</dbReference>
<reference evidence="1 2" key="1">
    <citation type="journal article" date="2020" name="Int. J. Syst. Evol. Microbiol.">
        <title>Ureaplasma miroungigenitalium sp. nov. isolated from northern elephant seals (Mirounga angustirostris) and Ureaplasma zalophigenitalium sp. nov. isolated from California sea lions (Zalophus californianus).</title>
        <authorList>
            <person name="Volokhov D.V."/>
            <person name="Gulland F.M."/>
            <person name="Gao Y."/>
            <person name="Chizhikov V.E."/>
        </authorList>
    </citation>
    <scope>NUCLEOTIDE SEQUENCE [LARGE SCALE GENOMIC DNA]</scope>
    <source>
        <strain evidence="1 2">CSL7644-GEN</strain>
    </source>
</reference>
<gene>
    <name evidence="1" type="ORF">OF365_02265</name>
</gene>
<comment type="caution">
    <text evidence="1">The sequence shown here is derived from an EMBL/GenBank/DDBJ whole genome shotgun (WGS) entry which is preliminary data.</text>
</comment>
<dbReference type="Proteomes" id="UP001207252">
    <property type="component" value="Unassembled WGS sequence"/>
</dbReference>
<organism evidence="1 2">
    <name type="scientific">Ureaplasma zalophigenitalium</name>
    <dbReference type="NCBI Taxonomy" id="907723"/>
    <lineage>
        <taxon>Bacteria</taxon>
        <taxon>Bacillati</taxon>
        <taxon>Mycoplasmatota</taxon>
        <taxon>Mycoplasmoidales</taxon>
        <taxon>Mycoplasmoidaceae</taxon>
        <taxon>Ureaplasma</taxon>
    </lineage>
</organism>
<name>A0ABT3BPQ6_9BACT</name>
<accession>A0ABT3BPQ6</accession>
<evidence type="ECO:0000313" key="2">
    <source>
        <dbReference type="Proteomes" id="UP001207252"/>
    </source>
</evidence>
<proteinExistence type="predicted"/>